<dbReference type="InterPro" id="IPR052719">
    <property type="entry name" value="CvpA-like"/>
</dbReference>
<evidence type="ECO:0000313" key="6">
    <source>
        <dbReference type="EMBL" id="TDR73016.1"/>
    </source>
</evidence>
<dbReference type="PANTHER" id="PTHR36926">
    <property type="entry name" value="COLICIN V PRODUCTION PROTEIN"/>
    <property type="match status" value="1"/>
</dbReference>
<evidence type="ECO:0000313" key="7">
    <source>
        <dbReference type="Proteomes" id="UP000295611"/>
    </source>
</evidence>
<dbReference type="GO" id="GO:0009403">
    <property type="term" value="P:toxin biosynthetic process"/>
    <property type="evidence" value="ECO:0007669"/>
    <property type="project" value="InterPro"/>
</dbReference>
<comment type="subcellular location">
    <subcellularLocation>
        <location evidence="1">Membrane</location>
        <topology evidence="1">Multi-pass membrane protein</topology>
    </subcellularLocation>
</comment>
<feature type="transmembrane region" description="Helical" evidence="5">
    <location>
        <begin position="31"/>
        <end position="52"/>
    </location>
</feature>
<keyword evidence="7" id="KW-1185">Reference proteome</keyword>
<dbReference type="Pfam" id="PF02674">
    <property type="entry name" value="Colicin_V"/>
    <property type="match status" value="1"/>
</dbReference>
<keyword evidence="4 5" id="KW-0472">Membrane</keyword>
<proteinExistence type="predicted"/>
<reference evidence="6 7" key="1">
    <citation type="submission" date="2019-03" db="EMBL/GenBank/DDBJ databases">
        <title>Genomic Encyclopedia of Type Strains, Phase III (KMG-III): the genomes of soil and plant-associated and newly described type strains.</title>
        <authorList>
            <person name="Whitman W."/>
        </authorList>
    </citation>
    <scope>NUCLEOTIDE SEQUENCE [LARGE SCALE GENOMIC DNA]</scope>
    <source>
        <strain evidence="6 7">CECT 8976</strain>
    </source>
</reference>
<comment type="caution">
    <text evidence="6">The sequence shown here is derived from an EMBL/GenBank/DDBJ whole genome shotgun (WGS) entry which is preliminary data.</text>
</comment>
<evidence type="ECO:0000256" key="3">
    <source>
        <dbReference type="ARBA" id="ARBA00022989"/>
    </source>
</evidence>
<dbReference type="GO" id="GO:0016020">
    <property type="term" value="C:membrane"/>
    <property type="evidence" value="ECO:0007669"/>
    <property type="project" value="UniProtKB-SubCell"/>
</dbReference>
<dbReference type="EMBL" id="SNZP01000015">
    <property type="protein sequence ID" value="TDR73016.1"/>
    <property type="molecule type" value="Genomic_DNA"/>
</dbReference>
<name>A0A4R7B127_9NEIS</name>
<keyword evidence="3 5" id="KW-1133">Transmembrane helix</keyword>
<evidence type="ECO:0000256" key="4">
    <source>
        <dbReference type="ARBA" id="ARBA00023136"/>
    </source>
</evidence>
<dbReference type="RefSeq" id="WP_133683250.1">
    <property type="nucleotide sequence ID" value="NZ_SNZP01000015.1"/>
</dbReference>
<dbReference type="AlphaFoldDB" id="A0A4R7B127"/>
<keyword evidence="2 5" id="KW-0812">Transmembrane</keyword>
<gene>
    <name evidence="6" type="ORF">DFP86_11548</name>
</gene>
<evidence type="ECO:0000256" key="2">
    <source>
        <dbReference type="ARBA" id="ARBA00022692"/>
    </source>
</evidence>
<accession>A0A4R7B127</accession>
<protein>
    <submittedName>
        <fullName evidence="6">Membrane protein required for colicin V production</fullName>
    </submittedName>
</protein>
<feature type="transmembrane region" description="Helical" evidence="5">
    <location>
        <begin position="100"/>
        <end position="123"/>
    </location>
</feature>
<dbReference type="Proteomes" id="UP000295611">
    <property type="component" value="Unassembled WGS sequence"/>
</dbReference>
<evidence type="ECO:0000256" key="5">
    <source>
        <dbReference type="SAM" id="Phobius"/>
    </source>
</evidence>
<dbReference type="OrthoDB" id="9810601at2"/>
<sequence>MTALDYVVIAILIGSVVVGLVRGLVVEVLSLGAWLIAFWCAKQFSPALTGFVPSTLASQGLRMVVAFLAVFFVVWLLSCLLRVVLTGLLDSAGLGGVNRLLGAGFGLARGALVLAVLTLIAGLTDLPREPVWRNALLAPPLEAGALVLKPWLPPILAGSLHYPDKG</sequence>
<dbReference type="PANTHER" id="PTHR36926:SF1">
    <property type="entry name" value="COLICIN V PRODUCTION PROTEIN"/>
    <property type="match status" value="1"/>
</dbReference>
<organism evidence="6 7">
    <name type="scientific">Paludibacterium purpuratum</name>
    <dbReference type="NCBI Taxonomy" id="1144873"/>
    <lineage>
        <taxon>Bacteria</taxon>
        <taxon>Pseudomonadati</taxon>
        <taxon>Pseudomonadota</taxon>
        <taxon>Betaproteobacteria</taxon>
        <taxon>Neisseriales</taxon>
        <taxon>Chromobacteriaceae</taxon>
        <taxon>Paludibacterium</taxon>
    </lineage>
</organism>
<dbReference type="InterPro" id="IPR003825">
    <property type="entry name" value="Colicin-V_CvpA"/>
</dbReference>
<evidence type="ECO:0000256" key="1">
    <source>
        <dbReference type="ARBA" id="ARBA00004141"/>
    </source>
</evidence>
<feature type="transmembrane region" description="Helical" evidence="5">
    <location>
        <begin position="7"/>
        <end position="25"/>
    </location>
</feature>
<feature type="transmembrane region" description="Helical" evidence="5">
    <location>
        <begin position="64"/>
        <end position="88"/>
    </location>
</feature>